<dbReference type="Proteomes" id="UP000316759">
    <property type="component" value="Unassembled WGS sequence"/>
</dbReference>
<keyword evidence="7" id="KW-1185">Reference proteome</keyword>
<dbReference type="OrthoDB" id="10069766at2759"/>
<dbReference type="GO" id="GO:0005261">
    <property type="term" value="F:monoatomic cation channel activity"/>
    <property type="evidence" value="ECO:0007669"/>
    <property type="project" value="InterPro"/>
</dbReference>
<dbReference type="InterPro" id="IPR027359">
    <property type="entry name" value="Volt_channel_dom_sf"/>
</dbReference>
<comment type="subcellular location">
    <subcellularLocation>
        <location evidence="1">Membrane</location>
        <topology evidence="1">Multi-pass membrane protein</topology>
    </subcellularLocation>
</comment>
<dbReference type="PANTHER" id="PTHR46141">
    <property type="entry name" value="SODIUM LEAK CHANNEL NON-SELECTIVE PROTEIN"/>
    <property type="match status" value="1"/>
</dbReference>
<feature type="transmembrane region" description="Helical" evidence="5">
    <location>
        <begin position="21"/>
        <end position="40"/>
    </location>
</feature>
<proteinExistence type="predicted"/>
<comment type="caution">
    <text evidence="6">The sequence shown here is derived from an EMBL/GenBank/DDBJ whole genome shotgun (WGS) entry which is preliminary data.</text>
</comment>
<dbReference type="GO" id="GO:0005886">
    <property type="term" value="C:plasma membrane"/>
    <property type="evidence" value="ECO:0007669"/>
    <property type="project" value="TreeGrafter"/>
</dbReference>
<keyword evidence="3 5" id="KW-1133">Transmembrane helix</keyword>
<evidence type="ECO:0000256" key="5">
    <source>
        <dbReference type="SAM" id="Phobius"/>
    </source>
</evidence>
<evidence type="ECO:0000256" key="4">
    <source>
        <dbReference type="ARBA" id="ARBA00023136"/>
    </source>
</evidence>
<evidence type="ECO:0000256" key="3">
    <source>
        <dbReference type="ARBA" id="ARBA00022989"/>
    </source>
</evidence>
<keyword evidence="4 5" id="KW-0472">Membrane</keyword>
<dbReference type="InterPro" id="IPR028823">
    <property type="entry name" value="NALCN"/>
</dbReference>
<name>A0A504YVD1_FASGI</name>
<evidence type="ECO:0000256" key="2">
    <source>
        <dbReference type="ARBA" id="ARBA00022692"/>
    </source>
</evidence>
<organism evidence="6 7">
    <name type="scientific">Fasciola gigantica</name>
    <name type="common">Giant liver fluke</name>
    <dbReference type="NCBI Taxonomy" id="46835"/>
    <lineage>
        <taxon>Eukaryota</taxon>
        <taxon>Metazoa</taxon>
        <taxon>Spiralia</taxon>
        <taxon>Lophotrochozoa</taxon>
        <taxon>Platyhelminthes</taxon>
        <taxon>Trematoda</taxon>
        <taxon>Digenea</taxon>
        <taxon>Plagiorchiida</taxon>
        <taxon>Echinostomata</taxon>
        <taxon>Echinostomatoidea</taxon>
        <taxon>Fasciolidae</taxon>
        <taxon>Fasciola</taxon>
    </lineage>
</organism>
<dbReference type="EMBL" id="SUNJ01007990">
    <property type="protein sequence ID" value="TPP61590.1"/>
    <property type="molecule type" value="Genomic_DNA"/>
</dbReference>
<evidence type="ECO:0000313" key="7">
    <source>
        <dbReference type="Proteomes" id="UP000316759"/>
    </source>
</evidence>
<evidence type="ECO:0000313" key="6">
    <source>
        <dbReference type="EMBL" id="TPP61590.1"/>
    </source>
</evidence>
<reference evidence="6 7" key="1">
    <citation type="submission" date="2019-04" db="EMBL/GenBank/DDBJ databases">
        <title>Annotation for the trematode Fasciola gigantica.</title>
        <authorList>
            <person name="Choi Y.-J."/>
        </authorList>
    </citation>
    <scope>NUCLEOTIDE SEQUENCE [LARGE SCALE GENOMIC DNA]</scope>
    <source>
        <strain evidence="6">Uganda_cow_1</strain>
    </source>
</reference>
<protein>
    <submittedName>
        <fullName evidence="6">Sodium leak channel non selective protein</fullName>
    </submittedName>
</protein>
<keyword evidence="2 5" id="KW-0812">Transmembrane</keyword>
<dbReference type="AlphaFoldDB" id="A0A504YVD1"/>
<dbReference type="GO" id="GO:0032224">
    <property type="term" value="P:positive regulation of synaptic transmission, cholinergic"/>
    <property type="evidence" value="ECO:0007669"/>
    <property type="project" value="TreeGrafter"/>
</dbReference>
<sequence length="85" mass="9604">MTGDVDGSCIFVTPQHVNSDLLFNFYVQICEYIFFVVMTIEMTLKILANGLIFTPNALLKDFGGFLDFFIYIVSSQLSIRISHAV</sequence>
<evidence type="ECO:0000256" key="1">
    <source>
        <dbReference type="ARBA" id="ARBA00004141"/>
    </source>
</evidence>
<gene>
    <name evidence="6" type="ORF">FGIG_09385</name>
</gene>
<dbReference type="PANTHER" id="PTHR46141:SF1">
    <property type="entry name" value="SODIUM LEAK CHANNEL NALCN"/>
    <property type="match status" value="1"/>
</dbReference>
<accession>A0A504YVD1</accession>
<dbReference type="STRING" id="46835.A0A504YVD1"/>
<dbReference type="GO" id="GO:0032230">
    <property type="term" value="P:positive regulation of synaptic transmission, GABAergic"/>
    <property type="evidence" value="ECO:0007669"/>
    <property type="project" value="TreeGrafter"/>
</dbReference>
<dbReference type="Gene3D" id="1.20.120.350">
    <property type="entry name" value="Voltage-gated potassium channels. Chain C"/>
    <property type="match status" value="1"/>
</dbReference>